<dbReference type="AlphaFoldDB" id="A0A2W5FHJ6"/>
<gene>
    <name evidence="1" type="ORF">DI603_15170</name>
</gene>
<dbReference type="Gene3D" id="3.40.1360.10">
    <property type="match status" value="1"/>
</dbReference>
<dbReference type="InterPro" id="IPR034154">
    <property type="entry name" value="TOPRIM_DnaG/twinkle"/>
</dbReference>
<proteinExistence type="predicted"/>
<keyword evidence="1" id="KW-0347">Helicase</keyword>
<reference evidence="1 2" key="1">
    <citation type="submission" date="2017-08" db="EMBL/GenBank/DDBJ databases">
        <title>Infants hospitalized years apart are colonized by the same room-sourced microbial strains.</title>
        <authorList>
            <person name="Brooks B."/>
            <person name="Olm M.R."/>
            <person name="Firek B.A."/>
            <person name="Baker R."/>
            <person name="Thomas B.C."/>
            <person name="Morowitz M.J."/>
            <person name="Banfield J.F."/>
        </authorList>
    </citation>
    <scope>NUCLEOTIDE SEQUENCE [LARGE SCALE GENOMIC DNA]</scope>
    <source>
        <strain evidence="1">S2_012_000_R2_81</strain>
    </source>
</reference>
<evidence type="ECO:0000313" key="2">
    <source>
        <dbReference type="Proteomes" id="UP000249633"/>
    </source>
</evidence>
<keyword evidence="1" id="KW-0378">Hydrolase</keyword>
<sequence length="904" mass="102924">MNADLLHDVLRELGEFNFKTEGGWLRKGECPQCRKKELFAKEDAPWVVRCGRLNNCGYEAHVKELYPELFEDFSKRAAPRLKENPNAAADDYLQQARGFDLSRIRGWYRQESHFDSLADNGRGAGSATVRFDVGTGFWERLIDRPGRFGKKKAVFKTGMKYQGTWWCPPTFKAPEVKELWLVEGIFDAIALAHHDITAVALLSCNNYPEHALAELRQALMGSSHVVRLVWALDSDKAGRDFTMKWVERAKKEGWVCDAAQIPQTGRTKIDWNDLHQRDRLKAEDLKEYRHQGALLIADSAAEKALLIYRHSGGQKTEFDVAFRKRLFWFKLDLDAFDRAMRALEDGNDGKYNEDEIREEALKKSHSIRPIANCLPSPLYYQRNALTDESWYYFRVEFPHDSPPVKNTFTSSHLSAAAEFKKRLLHLAPGAVFTGTSQMLERMMERQLYNIQRVETVDFIGYSREHGAYVLGDTAVKDGRLSEINAEDYFDLGKLSLKSLNQSVQLTINRDLDEYSADWLGLLWTCFGAKGLAALTFWLGSLFAEQIRATQKSFPFLEIVGEAGAGKSTLIEFLWKLCGRRDYEGFDPSKSSLAARARNFAQVSNLPVVLIESDRERVGSDKGPHVKSFDWDELKTAFNGRSVRARGMATGGNETYEPPFRGAIVISQNNEVSASDAILQRIVHLTFDRSAQTPKTREAAVKLENTPVEEVSGFILRAAQREAQILETLAKRTPHHEAELQRNPMVKSTRVAKNHAQLLALADALRLVAPLTDEQQEALQGQIVQMAIERQQAINSDHPMVAEFWEVFDYLDSHVATPMNHSRKPDDEIAVNLNHFIQVARERNQQVPTLGDLKKVLRTSRRHRFVDVRNVNSAIRVQLENQKEVRSTAVWCWVFERSKSKSTKA</sequence>
<dbReference type="GO" id="GO:0004386">
    <property type="term" value="F:helicase activity"/>
    <property type="evidence" value="ECO:0007669"/>
    <property type="project" value="UniProtKB-KW"/>
</dbReference>
<organism evidence="1 2">
    <name type="scientific">Roseateles depolymerans</name>
    <dbReference type="NCBI Taxonomy" id="76731"/>
    <lineage>
        <taxon>Bacteria</taxon>
        <taxon>Pseudomonadati</taxon>
        <taxon>Pseudomonadota</taxon>
        <taxon>Betaproteobacteria</taxon>
        <taxon>Burkholderiales</taxon>
        <taxon>Sphaerotilaceae</taxon>
        <taxon>Roseateles</taxon>
    </lineage>
</organism>
<name>A0A2W5FHJ6_9BURK</name>
<dbReference type="Pfam" id="PF13155">
    <property type="entry name" value="Toprim_2"/>
    <property type="match status" value="1"/>
</dbReference>
<keyword evidence="1" id="KW-0547">Nucleotide-binding</keyword>
<dbReference type="Proteomes" id="UP000249633">
    <property type="component" value="Unassembled WGS sequence"/>
</dbReference>
<protein>
    <submittedName>
        <fullName evidence="1">Bifunctional DNA primase/helicase</fullName>
    </submittedName>
</protein>
<accession>A0A2W5FHJ6</accession>
<keyword evidence="1" id="KW-0067">ATP-binding</keyword>
<dbReference type="SUPFAM" id="SSF56731">
    <property type="entry name" value="DNA primase core"/>
    <property type="match status" value="1"/>
</dbReference>
<dbReference type="CDD" id="cd01029">
    <property type="entry name" value="TOPRIM_primases"/>
    <property type="match status" value="1"/>
</dbReference>
<dbReference type="EMBL" id="QFOD01000014">
    <property type="protein sequence ID" value="PZP30462.1"/>
    <property type="molecule type" value="Genomic_DNA"/>
</dbReference>
<comment type="caution">
    <text evidence="1">The sequence shown here is derived from an EMBL/GenBank/DDBJ whole genome shotgun (WGS) entry which is preliminary data.</text>
</comment>
<evidence type="ECO:0000313" key="1">
    <source>
        <dbReference type="EMBL" id="PZP30462.1"/>
    </source>
</evidence>